<evidence type="ECO:0000259" key="1">
    <source>
        <dbReference type="Pfam" id="PF09004"/>
    </source>
</evidence>
<sequence length="392" mass="43460">MEGAGEGISVGSRKDVACGIHGPGMASAINSVHAGPPDLQEWIWVVSVVGFVRWMCNKGKVYFDMNHSLNPTWHSGQHYQDSANSGPDGIPGHVLRACAGQLTEVLTDMTGVPQGFVLSLPTTAHLCMVLIPLSSTGVVHRQHQEVAHCGLREDQSNGTEVGERVASFNFLGVHISKDLPGILNTSTLVKKAHQRLFFLRRSKKVHLSLPQILVNFYSCTIGSILTDCITVWYYGHCSVSDRKALQRVMRTAQRITGSSLPTIDAVQHKPCLRRVRSIARDSSHPGHRLFSLLPSGRRYRSLRFPDQQFRNRFFPAAVHLLDPPNPLNAFFALLIRCTAQHNGEQIKRWVFFNPQSQKTCIKAASIICISVPGLRHALYNGGVKFTHFRCTS</sequence>
<dbReference type="GO" id="GO:0008168">
    <property type="term" value="F:methyltransferase activity"/>
    <property type="evidence" value="ECO:0007669"/>
    <property type="project" value="InterPro"/>
</dbReference>
<feature type="domain" description="Alkylated DNA repair protein AlkB homologue 8 N-terminal" evidence="1">
    <location>
        <begin position="183"/>
        <end position="223"/>
    </location>
</feature>
<evidence type="ECO:0000313" key="3">
    <source>
        <dbReference type="Proteomes" id="UP001174136"/>
    </source>
</evidence>
<dbReference type="EMBL" id="JAOPHQ010003762">
    <property type="protein sequence ID" value="KAK0141666.1"/>
    <property type="molecule type" value="Genomic_DNA"/>
</dbReference>
<evidence type="ECO:0000313" key="2">
    <source>
        <dbReference type="EMBL" id="KAK0141666.1"/>
    </source>
</evidence>
<protein>
    <recommendedName>
        <fullName evidence="1">Alkylated DNA repair protein AlkB homologue 8 N-terminal domain-containing protein</fullName>
    </recommendedName>
</protein>
<organism evidence="2 3">
    <name type="scientific">Merluccius polli</name>
    <name type="common">Benguela hake</name>
    <name type="synonym">Merluccius cadenati</name>
    <dbReference type="NCBI Taxonomy" id="89951"/>
    <lineage>
        <taxon>Eukaryota</taxon>
        <taxon>Metazoa</taxon>
        <taxon>Chordata</taxon>
        <taxon>Craniata</taxon>
        <taxon>Vertebrata</taxon>
        <taxon>Euteleostomi</taxon>
        <taxon>Actinopterygii</taxon>
        <taxon>Neopterygii</taxon>
        <taxon>Teleostei</taxon>
        <taxon>Neoteleostei</taxon>
        <taxon>Acanthomorphata</taxon>
        <taxon>Zeiogadaria</taxon>
        <taxon>Gadariae</taxon>
        <taxon>Gadiformes</taxon>
        <taxon>Gadoidei</taxon>
        <taxon>Merlucciidae</taxon>
        <taxon>Merluccius</taxon>
    </lineage>
</organism>
<name>A0AA47NWT8_MERPO</name>
<reference evidence="2" key="1">
    <citation type="journal article" date="2023" name="Front. Mar. Sci.">
        <title>A new Merluccius polli reference genome to investigate the effects of global change in West African waters.</title>
        <authorList>
            <person name="Mateo J.L."/>
            <person name="Blanco-Fernandez C."/>
            <person name="Garcia-Vazquez E."/>
            <person name="Machado-Schiaffino G."/>
        </authorList>
    </citation>
    <scope>NUCLEOTIDE SEQUENCE</scope>
    <source>
        <strain evidence="2">C29</strain>
        <tissue evidence="2">Fin</tissue>
    </source>
</reference>
<accession>A0AA47NWT8</accession>
<dbReference type="InterPro" id="IPR015095">
    <property type="entry name" value="AlkB_hom8_N"/>
</dbReference>
<proteinExistence type="predicted"/>
<keyword evidence="3" id="KW-1185">Reference proteome</keyword>
<gene>
    <name evidence="2" type="ORF">N1851_020676</name>
</gene>
<comment type="caution">
    <text evidence="2">The sequence shown here is derived from an EMBL/GenBank/DDBJ whole genome shotgun (WGS) entry which is preliminary data.</text>
</comment>
<dbReference type="Proteomes" id="UP001174136">
    <property type="component" value="Unassembled WGS sequence"/>
</dbReference>
<dbReference type="AlphaFoldDB" id="A0AA47NWT8"/>
<dbReference type="Pfam" id="PF09004">
    <property type="entry name" value="ALKBH8_N"/>
    <property type="match status" value="1"/>
</dbReference>
<dbReference type="GO" id="GO:0016706">
    <property type="term" value="F:2-oxoglutarate-dependent dioxygenase activity"/>
    <property type="evidence" value="ECO:0007669"/>
    <property type="project" value="InterPro"/>
</dbReference>